<reference evidence="3" key="1">
    <citation type="submission" date="2025-08" db="UniProtKB">
        <authorList>
            <consortium name="Ensembl"/>
        </authorList>
    </citation>
    <scope>IDENTIFICATION</scope>
</reference>
<accession>A0A8D2M512</accession>
<keyword evidence="4" id="KW-1185">Reference proteome</keyword>
<feature type="region of interest" description="Disordered" evidence="1">
    <location>
        <begin position="308"/>
        <end position="410"/>
    </location>
</feature>
<feature type="compositionally biased region" description="Basic and acidic residues" evidence="1">
    <location>
        <begin position="359"/>
        <end position="373"/>
    </location>
</feature>
<evidence type="ECO:0000256" key="2">
    <source>
        <dbReference type="SAM" id="SignalP"/>
    </source>
</evidence>
<dbReference type="Proteomes" id="UP000694413">
    <property type="component" value="Unassembled WGS sequence"/>
</dbReference>
<dbReference type="Ensembl" id="ENSZALT00000005256.1">
    <property type="protein sequence ID" value="ENSZALP00000003257.1"/>
    <property type="gene ID" value="ENSZALG00000003308.1"/>
</dbReference>
<evidence type="ECO:0000313" key="3">
    <source>
        <dbReference type="Ensembl" id="ENSZALP00000003257.1"/>
    </source>
</evidence>
<reference evidence="3" key="2">
    <citation type="submission" date="2025-09" db="UniProtKB">
        <authorList>
            <consortium name="Ensembl"/>
        </authorList>
    </citation>
    <scope>IDENTIFICATION</scope>
</reference>
<evidence type="ECO:0000313" key="4">
    <source>
        <dbReference type="Proteomes" id="UP000694413"/>
    </source>
</evidence>
<feature type="compositionally biased region" description="Basic and acidic residues" evidence="1">
    <location>
        <begin position="308"/>
        <end position="326"/>
    </location>
</feature>
<proteinExistence type="predicted"/>
<organism evidence="3 4">
    <name type="scientific">Zonotrichia albicollis</name>
    <name type="common">White-throated sparrow</name>
    <name type="synonym">Fringilla albicollis</name>
    <dbReference type="NCBI Taxonomy" id="44394"/>
    <lineage>
        <taxon>Eukaryota</taxon>
        <taxon>Metazoa</taxon>
        <taxon>Chordata</taxon>
        <taxon>Craniata</taxon>
        <taxon>Vertebrata</taxon>
        <taxon>Euteleostomi</taxon>
        <taxon>Archelosauria</taxon>
        <taxon>Archosauria</taxon>
        <taxon>Dinosauria</taxon>
        <taxon>Saurischia</taxon>
        <taxon>Theropoda</taxon>
        <taxon>Coelurosauria</taxon>
        <taxon>Aves</taxon>
        <taxon>Neognathae</taxon>
        <taxon>Neoaves</taxon>
        <taxon>Telluraves</taxon>
        <taxon>Australaves</taxon>
        <taxon>Passeriformes</taxon>
        <taxon>Passerellidae</taxon>
        <taxon>Zonotrichia</taxon>
    </lineage>
</organism>
<feature type="region of interest" description="Disordered" evidence="1">
    <location>
        <begin position="30"/>
        <end position="73"/>
    </location>
</feature>
<sequence>PCVFSHACFILPCLALCGLPENKAQPAQLASHCRSRRGREGTESTLGRKQREAPVRSSGLQQWPAQGRVHGPHGAARVHDSLAEALREVLLGHPRPRWHGVRGAVAEGPHVATSPARYAVQASLLPALCSLRDRPHQVLKSWRLRPRQALAHRSFHLLLMLGKSRVHQHVLTKTSNHSHCLSRGSLPCSLARALRQVHAALVWVLQHLAHARADAVHSWLAGRGVAVRSHSHIRLACRGQQRAGALGGTHGHHACVLGHHSGCSHALQGYLVPHRIRASAFPAHIPLSLRVLNPICCLLVLGKALRKGQEGGKSHARPEGKEGGKEGRKRKEKEGKRSGVPALPAGGAADSRPGPGGAERCRCFPGPRERSRDSLPACGAFPGLSEPPCPRPAVPRPGQTGLTASARWGPGSHRAALDAVFANSGPGPYLG</sequence>
<keyword evidence="2" id="KW-0732">Signal</keyword>
<feature type="compositionally biased region" description="Pro residues" evidence="1">
    <location>
        <begin position="385"/>
        <end position="395"/>
    </location>
</feature>
<name>A0A8D2M512_ZONAL</name>
<evidence type="ECO:0000256" key="1">
    <source>
        <dbReference type="SAM" id="MobiDB-lite"/>
    </source>
</evidence>
<dbReference type="AlphaFoldDB" id="A0A8D2M512"/>
<feature type="signal peptide" evidence="2">
    <location>
        <begin position="1"/>
        <end position="24"/>
    </location>
</feature>
<feature type="chain" id="PRO_5034162423" evidence="2">
    <location>
        <begin position="25"/>
        <end position="431"/>
    </location>
</feature>
<protein>
    <submittedName>
        <fullName evidence="3">Uncharacterized protein</fullName>
    </submittedName>
</protein>